<gene>
    <name evidence="1" type="ORF">BpHYR1_041370</name>
</gene>
<reference evidence="1 2" key="1">
    <citation type="journal article" date="2018" name="Sci. Rep.">
        <title>Genomic signatures of local adaptation to the degree of environmental predictability in rotifers.</title>
        <authorList>
            <person name="Franch-Gras L."/>
            <person name="Hahn C."/>
            <person name="Garcia-Roger E.M."/>
            <person name="Carmona M.J."/>
            <person name="Serra M."/>
            <person name="Gomez A."/>
        </authorList>
    </citation>
    <scope>NUCLEOTIDE SEQUENCE [LARGE SCALE GENOMIC DNA]</scope>
    <source>
        <strain evidence="1">HYR1</strain>
    </source>
</reference>
<comment type="caution">
    <text evidence="1">The sequence shown here is derived from an EMBL/GenBank/DDBJ whole genome shotgun (WGS) entry which is preliminary data.</text>
</comment>
<proteinExistence type="predicted"/>
<name>A0A3M7SLB8_BRAPC</name>
<evidence type="ECO:0000313" key="2">
    <source>
        <dbReference type="Proteomes" id="UP000276133"/>
    </source>
</evidence>
<keyword evidence="2" id="KW-1185">Reference proteome</keyword>
<organism evidence="1 2">
    <name type="scientific">Brachionus plicatilis</name>
    <name type="common">Marine rotifer</name>
    <name type="synonym">Brachionus muelleri</name>
    <dbReference type="NCBI Taxonomy" id="10195"/>
    <lineage>
        <taxon>Eukaryota</taxon>
        <taxon>Metazoa</taxon>
        <taxon>Spiralia</taxon>
        <taxon>Gnathifera</taxon>
        <taxon>Rotifera</taxon>
        <taxon>Eurotatoria</taxon>
        <taxon>Monogononta</taxon>
        <taxon>Pseudotrocha</taxon>
        <taxon>Ploima</taxon>
        <taxon>Brachionidae</taxon>
        <taxon>Brachionus</taxon>
    </lineage>
</organism>
<dbReference type="EMBL" id="REGN01001171">
    <property type="protein sequence ID" value="RNA36536.1"/>
    <property type="molecule type" value="Genomic_DNA"/>
</dbReference>
<dbReference type="Proteomes" id="UP000276133">
    <property type="component" value="Unassembled WGS sequence"/>
</dbReference>
<dbReference type="AlphaFoldDB" id="A0A3M7SLB8"/>
<evidence type="ECO:0000313" key="1">
    <source>
        <dbReference type="EMBL" id="RNA36536.1"/>
    </source>
</evidence>
<accession>A0A3M7SLB8</accession>
<sequence>MKKIILSEKGATKYVAFCRSIFLRRIFVQFKKKKLLGSNYTIELDIRYILIRNSVGNLQSFCRAWNLVAKNLYNINYFCTIRK</sequence>
<protein>
    <submittedName>
        <fullName evidence="1">Uncharacterized protein</fullName>
    </submittedName>
</protein>